<comment type="caution">
    <text evidence="5">The sequence shown here is derived from an EMBL/GenBank/DDBJ whole genome shotgun (WGS) entry which is preliminary data.</text>
</comment>
<dbReference type="InterPro" id="IPR006016">
    <property type="entry name" value="UspA"/>
</dbReference>
<keyword evidence="3" id="KW-0067">ATP-binding</keyword>
<organism evidence="5 6">
    <name type="scientific">Nocardia beijingensis</name>
    <dbReference type="NCBI Taxonomy" id="95162"/>
    <lineage>
        <taxon>Bacteria</taxon>
        <taxon>Bacillati</taxon>
        <taxon>Actinomycetota</taxon>
        <taxon>Actinomycetes</taxon>
        <taxon>Mycobacteriales</taxon>
        <taxon>Nocardiaceae</taxon>
        <taxon>Nocardia</taxon>
    </lineage>
</organism>
<feature type="domain" description="UspA" evidence="4">
    <location>
        <begin position="9"/>
        <end position="147"/>
    </location>
</feature>
<dbReference type="Pfam" id="PF00582">
    <property type="entry name" value="Usp"/>
    <property type="match status" value="2"/>
</dbReference>
<evidence type="ECO:0000259" key="4">
    <source>
        <dbReference type="Pfam" id="PF00582"/>
    </source>
</evidence>
<evidence type="ECO:0000256" key="1">
    <source>
        <dbReference type="ARBA" id="ARBA00008791"/>
    </source>
</evidence>
<evidence type="ECO:0000256" key="3">
    <source>
        <dbReference type="ARBA" id="ARBA00022840"/>
    </source>
</evidence>
<dbReference type="InterPro" id="IPR014729">
    <property type="entry name" value="Rossmann-like_a/b/a_fold"/>
</dbReference>
<dbReference type="Gene3D" id="3.40.50.620">
    <property type="entry name" value="HUPs"/>
    <property type="match status" value="2"/>
</dbReference>
<dbReference type="SUPFAM" id="SSF52402">
    <property type="entry name" value="Adenine nucleotide alpha hydrolases-like"/>
    <property type="match status" value="2"/>
</dbReference>
<reference evidence="5 6" key="1">
    <citation type="submission" date="2024-10" db="EMBL/GenBank/DDBJ databases">
        <title>The Natural Products Discovery Center: Release of the First 8490 Sequenced Strains for Exploring Actinobacteria Biosynthetic Diversity.</title>
        <authorList>
            <person name="Kalkreuter E."/>
            <person name="Kautsar S.A."/>
            <person name="Yang D."/>
            <person name="Bader C.D."/>
            <person name="Teijaro C.N."/>
            <person name="Fluegel L."/>
            <person name="Davis C.M."/>
            <person name="Simpson J.R."/>
            <person name="Lauterbach L."/>
            <person name="Steele A.D."/>
            <person name="Gui C."/>
            <person name="Meng S."/>
            <person name="Li G."/>
            <person name="Viehrig K."/>
            <person name="Ye F."/>
            <person name="Su P."/>
            <person name="Kiefer A.F."/>
            <person name="Nichols A."/>
            <person name="Cepeda A.J."/>
            <person name="Yan W."/>
            <person name="Fan B."/>
            <person name="Jiang Y."/>
            <person name="Adhikari A."/>
            <person name="Zheng C.-J."/>
            <person name="Schuster L."/>
            <person name="Cowan T.M."/>
            <person name="Smanski M.J."/>
            <person name="Chevrette M.G."/>
            <person name="De Carvalho L.P.S."/>
            <person name="Shen B."/>
        </authorList>
    </citation>
    <scope>NUCLEOTIDE SEQUENCE [LARGE SCALE GENOMIC DNA]</scope>
    <source>
        <strain evidence="5 6">NPDC019626</strain>
    </source>
</reference>
<accession>A0ABW7W7K1</accession>
<evidence type="ECO:0000256" key="2">
    <source>
        <dbReference type="ARBA" id="ARBA00022741"/>
    </source>
</evidence>
<dbReference type="PANTHER" id="PTHR46268:SF27">
    <property type="entry name" value="UNIVERSAL STRESS PROTEIN RV2623"/>
    <property type="match status" value="1"/>
</dbReference>
<protein>
    <submittedName>
        <fullName evidence="5">Universal stress protein</fullName>
    </submittedName>
</protein>
<dbReference type="EMBL" id="JBIRXV010000001">
    <property type="protein sequence ID" value="MFI2318973.1"/>
    <property type="molecule type" value="Genomic_DNA"/>
</dbReference>
<feature type="domain" description="UspA" evidence="4">
    <location>
        <begin position="156"/>
        <end position="284"/>
    </location>
</feature>
<proteinExistence type="inferred from homology"/>
<dbReference type="PRINTS" id="PR01438">
    <property type="entry name" value="UNVRSLSTRESS"/>
</dbReference>
<keyword evidence="6" id="KW-1185">Reference proteome</keyword>
<sequence>MPVISNPPFLVGVDGSPIALAALRWAAVDAARHNLPLHLIYAIGALGDYESGFELAQFDFDSYRRGGLGALETARAAALSEAAPIAELEITTELVDAPPIPVLRDRSKAARLLVLGTHGLGAVNRKLLGSVSTALARHAACPVAVIPETVAPPDGPVVVGVDGSRSSVHAVEIAFDEAAFRGVELVAVHTWSGFLRFGSSDQMQVEGEELLSRSIAGFGEKYPEVPVHRIVAEDRPAERILMIGDKAQLIVVGSHGRGGFAGMTLGSVGQSVLHAAEVPVIIARSASDHGTGETGAHRGG</sequence>
<name>A0ABW7W7K1_9NOCA</name>
<evidence type="ECO:0000313" key="5">
    <source>
        <dbReference type="EMBL" id="MFI2318973.1"/>
    </source>
</evidence>
<dbReference type="PANTHER" id="PTHR46268">
    <property type="entry name" value="STRESS RESPONSE PROTEIN NHAX"/>
    <property type="match status" value="1"/>
</dbReference>
<evidence type="ECO:0000313" key="6">
    <source>
        <dbReference type="Proteomes" id="UP001611450"/>
    </source>
</evidence>
<dbReference type="InterPro" id="IPR006015">
    <property type="entry name" value="Universal_stress_UspA"/>
</dbReference>
<dbReference type="RefSeq" id="WP_396946145.1">
    <property type="nucleotide sequence ID" value="NZ_JBIRXV010000001.1"/>
</dbReference>
<keyword evidence="2" id="KW-0547">Nucleotide-binding</keyword>
<gene>
    <name evidence="5" type="ORF">ACH47G_00640</name>
</gene>
<dbReference type="Proteomes" id="UP001611450">
    <property type="component" value="Unassembled WGS sequence"/>
</dbReference>
<comment type="similarity">
    <text evidence="1">Belongs to the universal stress protein A family.</text>
</comment>